<evidence type="ECO:0000313" key="1">
    <source>
        <dbReference type="EMBL" id="SCW63032.1"/>
    </source>
</evidence>
<dbReference type="AlphaFoldDB" id="A0A1G4S160"/>
<protein>
    <submittedName>
        <fullName evidence="1">Uncharacterized protein</fullName>
    </submittedName>
</protein>
<dbReference type="EMBL" id="FMTT01000022">
    <property type="protein sequence ID" value="SCW63032.1"/>
    <property type="molecule type" value="Genomic_DNA"/>
</dbReference>
<dbReference type="RefSeq" id="WP_245719680.1">
    <property type="nucleotide sequence ID" value="NZ_FMTT01000022.1"/>
</dbReference>
<reference evidence="2" key="1">
    <citation type="submission" date="2016-10" db="EMBL/GenBank/DDBJ databases">
        <authorList>
            <person name="Varghese N."/>
            <person name="Submissions S."/>
        </authorList>
    </citation>
    <scope>NUCLEOTIDE SEQUENCE [LARGE SCALE GENOMIC DNA]</scope>
    <source>
        <strain evidence="2">CGMCC 1.8946</strain>
    </source>
</reference>
<dbReference type="Proteomes" id="UP000198601">
    <property type="component" value="Unassembled WGS sequence"/>
</dbReference>
<name>A0A1G4S160_9BACL</name>
<organism evidence="1 2">
    <name type="scientific">Paenibacillus tianmuensis</name>
    <dbReference type="NCBI Taxonomy" id="624147"/>
    <lineage>
        <taxon>Bacteria</taxon>
        <taxon>Bacillati</taxon>
        <taxon>Bacillota</taxon>
        <taxon>Bacilli</taxon>
        <taxon>Bacillales</taxon>
        <taxon>Paenibacillaceae</taxon>
        <taxon>Paenibacillus</taxon>
    </lineage>
</organism>
<keyword evidence="2" id="KW-1185">Reference proteome</keyword>
<dbReference type="STRING" id="624147.SAMN04487970_10226"/>
<evidence type="ECO:0000313" key="2">
    <source>
        <dbReference type="Proteomes" id="UP000198601"/>
    </source>
</evidence>
<accession>A0A1G4S160</accession>
<gene>
    <name evidence="1" type="ORF">SAMN04487970_10226</name>
</gene>
<sequence length="124" mass="14445">MVVLIGSLSYKKAAGDRPFYKPFGKDTKKITVNDFLFHCVINQFPRNEDVGFRVYSSKTSFFEVRFSWKGTWDINPHRPHTCASLIQYAIEQGWDFSQEKQTMKIEQGDFLIDELGLGERRGTR</sequence>
<proteinExistence type="predicted"/>